<organism evidence="11 12">
    <name type="scientific">Georhizobium profundi</name>
    <dbReference type="NCBI Taxonomy" id="2341112"/>
    <lineage>
        <taxon>Bacteria</taxon>
        <taxon>Pseudomonadati</taxon>
        <taxon>Pseudomonadota</taxon>
        <taxon>Alphaproteobacteria</taxon>
        <taxon>Hyphomicrobiales</taxon>
        <taxon>Rhizobiaceae</taxon>
        <taxon>Georhizobium</taxon>
    </lineage>
</organism>
<proteinExistence type="inferred from homology"/>
<evidence type="ECO:0000256" key="4">
    <source>
        <dbReference type="ARBA" id="ARBA00022519"/>
    </source>
</evidence>
<keyword evidence="5 9" id="KW-0812">Transmembrane</keyword>
<feature type="domain" description="Tripartite ATP-independent periplasmic transporters DctQ component" evidence="10">
    <location>
        <begin position="33"/>
        <end position="154"/>
    </location>
</feature>
<evidence type="ECO:0000256" key="9">
    <source>
        <dbReference type="RuleBase" id="RU369079"/>
    </source>
</evidence>
<evidence type="ECO:0000256" key="8">
    <source>
        <dbReference type="ARBA" id="ARBA00038436"/>
    </source>
</evidence>
<dbReference type="GO" id="GO:0022857">
    <property type="term" value="F:transmembrane transporter activity"/>
    <property type="evidence" value="ECO:0007669"/>
    <property type="project" value="UniProtKB-UniRule"/>
</dbReference>
<keyword evidence="2 9" id="KW-0813">Transport</keyword>
<keyword evidence="4 9" id="KW-0997">Cell inner membrane</keyword>
<evidence type="ECO:0000313" key="11">
    <source>
        <dbReference type="EMBL" id="AZN73321.1"/>
    </source>
</evidence>
<dbReference type="AlphaFoldDB" id="A0A3Q8XR42"/>
<dbReference type="EMBL" id="CP032509">
    <property type="protein sequence ID" value="AZN73321.1"/>
    <property type="molecule type" value="Genomic_DNA"/>
</dbReference>
<dbReference type="InterPro" id="IPR007387">
    <property type="entry name" value="TRAP_DctQ"/>
</dbReference>
<dbReference type="Proteomes" id="UP000268192">
    <property type="component" value="Chromosome"/>
</dbReference>
<keyword evidence="7 9" id="KW-0472">Membrane</keyword>
<keyword evidence="3" id="KW-1003">Cell membrane</keyword>
<dbReference type="InterPro" id="IPR055348">
    <property type="entry name" value="DctQ"/>
</dbReference>
<dbReference type="KEGG" id="abaw:D5400_20335"/>
<evidence type="ECO:0000256" key="5">
    <source>
        <dbReference type="ARBA" id="ARBA00022692"/>
    </source>
</evidence>
<evidence type="ECO:0000313" key="12">
    <source>
        <dbReference type="Proteomes" id="UP000268192"/>
    </source>
</evidence>
<evidence type="ECO:0000256" key="1">
    <source>
        <dbReference type="ARBA" id="ARBA00004429"/>
    </source>
</evidence>
<accession>A0A3Q8XR42</accession>
<evidence type="ECO:0000256" key="3">
    <source>
        <dbReference type="ARBA" id="ARBA00022475"/>
    </source>
</evidence>
<sequence length="173" mass="19074">MSNLTKALQPLLRLQDAISLVGQWLGGLSLALIVVIYAYEVFVRYLMGAPTSWASDFVSFLLLISVFTVLPWLTREGGNVAVTLLPDYMPARGGQLLLRCGFVVAGIACLWVTYIGVQETLLLFQRNTMTLTTVRIPKWPLLALITFGLFNSGLYFFRLAARPNQAAHGGIHA</sequence>
<comment type="subunit">
    <text evidence="9">The complex comprises the extracytoplasmic solute receptor protein and the two transmembrane proteins.</text>
</comment>
<comment type="subcellular location">
    <subcellularLocation>
        <location evidence="1 9">Cell inner membrane</location>
        <topology evidence="1 9">Multi-pass membrane protein</topology>
    </subcellularLocation>
</comment>
<keyword evidence="6 9" id="KW-1133">Transmembrane helix</keyword>
<dbReference type="PANTHER" id="PTHR35011:SF10">
    <property type="entry name" value="TRAP TRANSPORTER SMALL PERMEASE PROTEIN"/>
    <property type="match status" value="1"/>
</dbReference>
<comment type="function">
    <text evidence="9">Part of the tripartite ATP-independent periplasmic (TRAP) transport system.</text>
</comment>
<keyword evidence="12" id="KW-1185">Reference proteome</keyword>
<dbReference type="Pfam" id="PF04290">
    <property type="entry name" value="DctQ"/>
    <property type="match status" value="1"/>
</dbReference>
<dbReference type="GO" id="GO:0015740">
    <property type="term" value="P:C4-dicarboxylate transport"/>
    <property type="evidence" value="ECO:0007669"/>
    <property type="project" value="TreeGrafter"/>
</dbReference>
<dbReference type="GO" id="GO:0005886">
    <property type="term" value="C:plasma membrane"/>
    <property type="evidence" value="ECO:0007669"/>
    <property type="project" value="UniProtKB-SubCell"/>
</dbReference>
<feature type="transmembrane region" description="Helical" evidence="9">
    <location>
        <begin position="96"/>
        <end position="117"/>
    </location>
</feature>
<protein>
    <recommendedName>
        <fullName evidence="9">TRAP transporter small permease protein</fullName>
    </recommendedName>
</protein>
<evidence type="ECO:0000256" key="7">
    <source>
        <dbReference type="ARBA" id="ARBA00023136"/>
    </source>
</evidence>
<comment type="similarity">
    <text evidence="8 9">Belongs to the TRAP transporter small permease family.</text>
</comment>
<evidence type="ECO:0000256" key="6">
    <source>
        <dbReference type="ARBA" id="ARBA00022989"/>
    </source>
</evidence>
<evidence type="ECO:0000259" key="10">
    <source>
        <dbReference type="Pfam" id="PF04290"/>
    </source>
</evidence>
<gene>
    <name evidence="11" type="ORF">D5400_20335</name>
</gene>
<reference evidence="11 12" key="1">
    <citation type="submission" date="2018-09" db="EMBL/GenBank/DDBJ databases">
        <title>Marinorhizobium profundi gen. nov., sp. nov., isolated from a deep-sea sediment sample from the New Britain Trench and proposal of Marinorhizobiaceae fam. nov. in the order Rhizobiales of the class Alphaproteobacteria.</title>
        <authorList>
            <person name="Cao J."/>
        </authorList>
    </citation>
    <scope>NUCLEOTIDE SEQUENCE [LARGE SCALE GENOMIC DNA]</scope>
    <source>
        <strain evidence="11 12">WS11</strain>
    </source>
</reference>
<dbReference type="RefSeq" id="WP_126012125.1">
    <property type="nucleotide sequence ID" value="NZ_CP032509.1"/>
</dbReference>
<feature type="transmembrane region" description="Helical" evidence="9">
    <location>
        <begin position="20"/>
        <end position="39"/>
    </location>
</feature>
<feature type="transmembrane region" description="Helical" evidence="9">
    <location>
        <begin position="137"/>
        <end position="157"/>
    </location>
</feature>
<feature type="transmembrane region" description="Helical" evidence="9">
    <location>
        <begin position="51"/>
        <end position="75"/>
    </location>
</feature>
<evidence type="ECO:0000256" key="2">
    <source>
        <dbReference type="ARBA" id="ARBA00022448"/>
    </source>
</evidence>
<dbReference type="PANTHER" id="PTHR35011">
    <property type="entry name" value="2,3-DIKETO-L-GULONATE TRAP TRANSPORTER SMALL PERMEASE PROTEIN YIAM"/>
    <property type="match status" value="1"/>
</dbReference>
<dbReference type="OrthoDB" id="4964541at2"/>
<name>A0A3Q8XR42_9HYPH</name>